<keyword evidence="9" id="KW-1015">Disulfide bond</keyword>
<dbReference type="SUPFAM" id="SSF141072">
    <property type="entry name" value="CalX-like"/>
    <property type="match status" value="31"/>
</dbReference>
<reference evidence="12 13" key="1">
    <citation type="submission" date="2019-08" db="EMBL/GenBank/DDBJ databases">
        <title>A chromosome-level genome assembly, high-density linkage maps, and genome scans reveal the genomic architecture of hybrid incompatibilities underlying speciation via character displacement in darters (Percidae: Etheostominae).</title>
        <authorList>
            <person name="Moran R.L."/>
            <person name="Catchen J.M."/>
            <person name="Fuller R.C."/>
        </authorList>
    </citation>
    <scope>NUCLEOTIDE SEQUENCE [LARGE SCALE GENOMIC DNA]</scope>
    <source>
        <strain evidence="12">EspeVRDwgs_2016</strain>
        <tissue evidence="12">Muscle</tissue>
    </source>
</reference>
<dbReference type="PANTHER" id="PTHR46682">
    <property type="entry name" value="ADHESION G-PROTEIN COUPLED RECEPTOR V1"/>
    <property type="match status" value="1"/>
</dbReference>
<dbReference type="FunFam" id="2.60.40.2030:FF:000017">
    <property type="entry name" value="Adhesion G protein-coupled receptor V1"/>
    <property type="match status" value="2"/>
</dbReference>
<dbReference type="InterPro" id="IPR013320">
    <property type="entry name" value="ConA-like_dom_sf"/>
</dbReference>
<protein>
    <recommendedName>
        <fullName evidence="11">GAIN-B domain-containing protein</fullName>
    </recommendedName>
</protein>
<comment type="caution">
    <text evidence="12">The sequence shown here is derived from an EMBL/GenBank/DDBJ whole genome shotgun (WGS) entry which is preliminary data.</text>
</comment>
<keyword evidence="8 10" id="KW-0472">Membrane</keyword>
<evidence type="ECO:0000256" key="4">
    <source>
        <dbReference type="ARBA" id="ARBA00022729"/>
    </source>
</evidence>
<keyword evidence="6" id="KW-0106">Calcium</keyword>
<dbReference type="Proteomes" id="UP000327493">
    <property type="component" value="Chromosome 5"/>
</dbReference>
<dbReference type="SMART" id="SM00560">
    <property type="entry name" value="LamGL"/>
    <property type="match status" value="1"/>
</dbReference>
<keyword evidence="4" id="KW-0732">Signal</keyword>
<dbReference type="Pfam" id="PF03160">
    <property type="entry name" value="Calx-beta"/>
    <property type="match status" value="27"/>
</dbReference>
<evidence type="ECO:0000313" key="12">
    <source>
        <dbReference type="EMBL" id="KAA8592376.1"/>
    </source>
</evidence>
<dbReference type="PROSITE" id="PS50221">
    <property type="entry name" value="GAIN_B"/>
    <property type="match status" value="1"/>
</dbReference>
<dbReference type="PANTHER" id="PTHR46682:SF1">
    <property type="entry name" value="ADHESION G-PROTEIN COUPLED RECEPTOR V1"/>
    <property type="match status" value="1"/>
</dbReference>
<dbReference type="InterPro" id="IPR038081">
    <property type="entry name" value="CalX-like_sf"/>
</dbReference>
<dbReference type="PROSITE" id="PS50912">
    <property type="entry name" value="EAR"/>
    <property type="match status" value="1"/>
</dbReference>
<evidence type="ECO:0000256" key="8">
    <source>
        <dbReference type="ARBA" id="ARBA00023136"/>
    </source>
</evidence>
<evidence type="ECO:0000256" key="1">
    <source>
        <dbReference type="ARBA" id="ARBA00004370"/>
    </source>
</evidence>
<evidence type="ECO:0000256" key="6">
    <source>
        <dbReference type="ARBA" id="ARBA00022837"/>
    </source>
</evidence>
<gene>
    <name evidence="12" type="ORF">FQN60_017831</name>
</gene>
<dbReference type="InterPro" id="IPR006558">
    <property type="entry name" value="LamG-like"/>
</dbReference>
<organism evidence="12 13">
    <name type="scientific">Etheostoma spectabile</name>
    <name type="common">orangethroat darter</name>
    <dbReference type="NCBI Taxonomy" id="54343"/>
    <lineage>
        <taxon>Eukaryota</taxon>
        <taxon>Metazoa</taxon>
        <taxon>Chordata</taxon>
        <taxon>Craniata</taxon>
        <taxon>Vertebrata</taxon>
        <taxon>Euteleostomi</taxon>
        <taxon>Actinopterygii</taxon>
        <taxon>Neopterygii</taxon>
        <taxon>Teleostei</taxon>
        <taxon>Neoteleostei</taxon>
        <taxon>Acanthomorphata</taxon>
        <taxon>Eupercaria</taxon>
        <taxon>Perciformes</taxon>
        <taxon>Percoidei</taxon>
        <taxon>Percidae</taxon>
        <taxon>Etheostomatinae</taxon>
        <taxon>Etheostoma</taxon>
    </lineage>
</organism>
<dbReference type="Pfam" id="PF01825">
    <property type="entry name" value="GPS"/>
    <property type="match status" value="1"/>
</dbReference>
<dbReference type="Gene3D" id="2.60.220.50">
    <property type="match status" value="1"/>
</dbReference>
<dbReference type="InterPro" id="IPR009039">
    <property type="entry name" value="EAR"/>
</dbReference>
<dbReference type="GO" id="GO:0001965">
    <property type="term" value="F:G-protein alpha-subunit binding"/>
    <property type="evidence" value="ECO:0007669"/>
    <property type="project" value="TreeGrafter"/>
</dbReference>
<dbReference type="Gene3D" id="2.60.120.200">
    <property type="match status" value="1"/>
</dbReference>
<dbReference type="Pfam" id="PF13385">
    <property type="entry name" value="Laminin_G_3"/>
    <property type="match status" value="1"/>
</dbReference>
<keyword evidence="13" id="KW-1185">Reference proteome</keyword>
<evidence type="ECO:0000256" key="10">
    <source>
        <dbReference type="SAM" id="Phobius"/>
    </source>
</evidence>
<keyword evidence="7 10" id="KW-1133">Transmembrane helix</keyword>
<dbReference type="Gene3D" id="2.60.40.2030">
    <property type="match status" value="29"/>
</dbReference>
<dbReference type="FunFam" id="2.60.40.2030:FF:000021">
    <property type="entry name" value="Adhesion G protein-coupled receptor V1"/>
    <property type="match status" value="1"/>
</dbReference>
<feature type="non-terminal residue" evidence="12">
    <location>
        <position position="1"/>
    </location>
</feature>
<dbReference type="InterPro" id="IPR057244">
    <property type="entry name" value="GAIN_B"/>
</dbReference>
<evidence type="ECO:0000259" key="11">
    <source>
        <dbReference type="PROSITE" id="PS50221"/>
    </source>
</evidence>
<sequence>VTLPLRRDGTDGRAVVFWSLQPIGSNLVDITVKDLEPLSGSLVFLSGQSDASITLTIKADDIPEVNETLLLTLDRVETARFIVYFGSNVKNQILKAGFTSREIVIMENDDPGGVFEFSPFSRGPWEGETLVLHVVRAQGQLLKQLVRYAVMNDTEFIGATGIMEFLPGERDVAMALVARRDGVPEVLMSEWIFSVSSKLHSAVYPVVRNRGLFGEVSVSWVLEPALSRDVIPLKGTITFMEGEYLKNLTLFSVPDEIPEDMENFTITVFNATGGARLGNILNASLQINKNDDPIYFSEPVVMRLQEGGVANFTVLRAGRADFVATVMYRVEYGKASPGDLTLLSNGTLLVYDVGEWMKNISVAVEDDNIPETDEPFYIVLYNATGDAVVYGADTATVVIEANDDANGIFSLEATEKPVKEGKTNIVLRARGHFGNVTVFWQLFANDSVSPLEKHQEFSNTSGSITFTTGEETKPIVLEASSDKLPEFNEFFVLRLVNISGGYPGEGGQLAKTSLNASVLIPFNDDPFGVFAITDSNLDQEVAEDVLSEDDMADVTSFTILRQQGTFGDVRVAWEIVTGHFPEGLPLMDDLLLLGSFPDEVELRPHARRHHSATDTWFFSGRPGAYGTISSEDGPAAVGNFTFSAWLVPRPDTDGFIVCKGTRNGTLYYGVKVHTNESHITVMLYYTVRGSNNTQVARATAEKLVENNAWVHVIITVDDGIIEFFLDGNPISGGLKSIKGEGINDGPATVFIGSDPVGEQRYTGLLQDVRLYRTKLNRSHIHELHTQPAKTDLRNISGYLRYRQEERQKSFVVEVRDDNEEEGEEVFYLQLVAVHGGARLPFPRPTATLRVMKSDNANGLFGFTGACIPDTTDEGSTISCVIERMRGSLDHVYVNYSVTQLDSLDSEMPAHQDFVNATGAVLFMPGQRSEVLNLLVLDDNLPELAESFQITLVSAMSGDGKRGSTPTSGASIDPNNSVNTITVKASDHPYGLLQFQPSPPGGGLIAPLLEPAHVTVNEEDGEVRLLVARAQGLLGRVMVGYRTTPFTASSPEDYEDSEGMLDFLPGERLKFITVTIIDNPVPELDKIFRVELYNADGGVDQFLRSDGSGSGESDSDFLLPSYHHHATLGVASRITVIIAASDDAHGVFQFSPTSLSVNATEPEDGRSSVILQVDRSFGNLFNVTVYWEADPSSEGELLSRFGNITFAVGQMSENIIINVAQDEISELDKSFNLSLVNVSNGRLGVQTSATLTVLASDDPYGVFVFANVTRSLRLSEADSTVSLTILRQRGLMGQVLVTYGTLNEADPEPYRSPGVGRATEGRDFVPLLDSVVFLANQSQANITLRVLDDKDPERDEAVFVKLLSVQLIKGEQKRLISNSPSLGPMTDIVAQVIVEASDDAFGIVQLSASAVSVAEDYVGPIINVTRIGGIFADVSVKFRAVPLTARVSEDYSVASTDVVLLEGESSKSVPVYVINDAIPELEKTFLIELINQTTGGALLGERTRAIITILPSDDPFGAFVFQAVPVTIEEPGSNSVEVTLPIVRKAGTIGTVVVQWQATVNGKLAVGDIRPTSGEVRFSPGETMKTLRVEILADDVPEITEIIKVELTSASNGGSLGADRSVNIIVPENDNPYGTVYFELSVYRVQEPLEGVYRANVTVRRRGGLFGRLEIVYSTSDIDIVGLAQADGRNLLMYYDLPKPGVPSTAPLRTVNITGQTDPLAACAAACLREQACQAFSLSSGVSPPSCTWVTSGVDQLTAKSQVMTYVKNSTSAAVLFSGQAVAGSDYTPVTAQSAFMEDGSGVANLTVPILNLINLTVAQKNLPSIGQPNKAVVTIGINGDAFGVFLIYSLSPNTTNGGLYLEVQEEPAAVVPLVIERRGGNLGTVTVEWRDDIEPEDSESLMIGLVNTEGGSRILPSSDTVTIVILANDNVAGIVGFHPASRSVIAREGERLSLLVLRTAPGLGNVTVDWTVQGPLVHRTFTQTSGTLFFTAGKLNDTIVLQLLDDATPENKDEYKVSLSQIQTFGVVVTGHAVLDVQGREAVLTVDTSDQPYGLLSIAPSSLRVSTEERGRTINIYINREFGASGAVNITYEVIRGSLQNLSLVEGALAEPGKDFISGTGSIILQDGQTSVAIPVTILEDDIPELQEFFLVNITSAVLITTLATVPQLDTQGLVAEISIDANDGIRGVIEWTNTMFEVNETMGVLTLVAYRNKGTYGNVSLFFYAQNLEAQQGLDYNTSETILNFVDGERHKFVEVQIIDDTLPEGAERFQLILSKPSPGLELGTNTTATVNILASDDGHGVISFNTSKHFILKEPTSVSRLGESVATLYVVRNPEKGTFGTVTVQFTITDANGSLAEGDLRPAQGFVVLEDGVRFKMLEIWAVLDAEPEANETFTATLSSPTGGARMGDQLQTLITSLYLVYIGERRSQLTNTEVVADEGRAVFLTVSRSNGLESAVSVEWETQAKTAIDSEGHLPVMGVYQSFEDKPTSSWCSLPKGPSFLAVRLDKRPIVGSSNTLATLYRWQGVFVPVKSVRIQDPSSCVGFAMNGSTYIGITHSGPPFSPAANLSIFKLQMDLNITLIFVWTGRSFTLHQTLDFEKGILSVTPFARAAVPHLLACIDRQTASCILLQWTNGRFQNPQPVQLTARAIQVVTINTRAEETLLLAVIEGLSPSCEVLQWRPGQPSPQLYQSIPHPGLTSVHPFTDSSGITGRNGSSLYSWRSDVNLLAMILRARPANSFLSLVVPSLNTTKTLLASTEENSSTIYELTSVSNQSDFIPSFGELQFAPGDSQLEIAVNILDDDIPEEQEHFQVSLKNPKGGAEIGFGGQVTVIVPTNDDAHGVIGFAQNSLSVEVEELEQNNQISLNVERKRGTFGRLTVHWAANGSLADIYPTSGVVTFSEGQSVAIIALTVIADGVPELRESVTIALMDVTTVGLQDLRQAAVIDKQRAQALLTILPNGSPYGVIGWHLDSQFTLTQEPQRDPVNVTLSILREQGSAGEVEIHYQTRPALYLPPPNQATAGRDYTPRDNTIVMINGATVALVTITILPDDIPELAESFLVNITSVQLIQGSAGAGQPSVKRPGMEVAEVTIQENDDPRGILQFNVSKDITGSVLAFEIPPPNNILLLSVVRLAGTTGRLKEATIAITILDDKLVETSETFRVNLLRVIGGARLGEETSVAVSEPEFVDDPAAMATLAVLRSAGGEGAVTLRWQLEDQAKDDLSPFNGTLVFTGNDSMKTFVIRALADTALEGDEHFTVRLFPAGSGAVIDPLKGMATITIQADKAALGIIGIQEFSRNILIGEPQGDYNGSAVVSLVRGPGVFGEIQVFWNITPAVVSEFEAISGTVTMRDRQSVAAIILKALDDDLPEERREYQLTLTSATPGLEISPVAKHAKIIMAASDNPYGGSVWVTYQTSGNTAVSGVDFAPASGRLLFTPGQTSQKVTLHIQDDSLPEALTGAKLLFKKGCGNQGAVDYTVRESGLRLDLPPAVGNISSLAVVILKNDNAEGILEFRQDSVNITVEEHVSTVLVPVVRRVGSYGLVSAQFTSRGLSATPALDYILNNGSVTFVHGQNTSYINVTIIDDLDSESAEIFEVLLVGATGGAVLGSPKVARITIAKSDSPSGVVRFLNESLIAVVNPNSTLKLSLVLERAGGLVGNATVAWIIRGPNSKEFLPPSNTDIREPVNGSFYFRDGEESTRNIELRILPHGEVEVEETFVIELSVVSGEVDVDPQAGAITLKFTEDALRERVYNESTETEGPFNISLFITRREGVMGNITFFVATVKSVNTTSPYILSNQVHWQIQSDSDTAGDFLALAGSVMIPEGQREAEIVLSLMPDTVPELEELYVVQLKAVEGGATLDANPNLIRTRIRVRANDEPHGVFSMNPKQQVILVVRSESEFTRALVLNVTRLAGLFGNTSVGYRISGGIDEVMDIEVILGGQAKGRLFFREGQSFSSITVPISSQVFLTVGESFTAELTDVRLVSPILGPPPRLLHDANVATVTVPEEAASSEVGFASLALQVSSIETGTCEAKVTRKGLFGDIRVQWKAGYPSAQAPPGLKLGAIIPSSGSLTLAHGEKTKSISLTAVADPSEPASYAIHLTAAPPSTTAASPVKLRSGFTVAEVEPLGIYQFAPDSRQLVIAEDIQTVTLYVQRLYGSRSNSTRLAYTTIAGSATAGEDFIAVPDGHLIFDSPRQTNASFRLSILDDSLSEADEYFHVNLTDVQVLAKDLAWADTSPRLNRPHSVATVTILASDVTGGVLSIGPGLVQVPEDRDEGSQQERRVLLRVRRSDSFALSCVAMHFYPDGSTTPLPFTLDPVGTLAKEEQDFRLESTIVSFQAGQNETEVVLHILDDSEPEGQEVFFIYLSDPEGGAQITDRPYQGFGAFAKITILGSDFHNGIIGFSLNSLMGQVLDEDSENRTALLYLQRQENRAFEDLQVFWRVTFSKAFLTVVNNGVNLTRQLVQTSGRVLCRRGEIICALAVEVGAGASINDTTRFANITMAESDDPQGIMYFAVGHRLPIATMTTTKLSLQVYRRASTALVTSVQYRTLELAREEVLGPSIILPAKAGLDFPKQEGSLTFNVGQRNKSLDIYLTPDLASSLPTPKRFQVELYNATGGTRVHPQFGLANVTLVSNAASEAVWLLLEQLHQPLDSTILNQALQDLINKVSTTLSREQMAAVLEALEKVLAEAEKAPLQESSRNLTYDLLCALANPSRVDTRGLIHLAEVAERFAFSLLTQSQCEIRGTILEKCPYMTISAFQWYPTQINGHKFRGRNADFFQLPDTLLAVPAASTPNCGNLSKIQLTEFRTEHWFLTSDTNTALNGKVFSASLQDRRSRPLEDGNEVVYRIHTPGQQVKPGRSLCLLWNHTTASWSSDGRYCRVVKESGNYVECACSHLSIYTAYTEFATIASYNEAFYASGFICISGFALAVISHVLCSRFPMFAAKLLTHMMVSCLGTQVIQFCLDFIFM</sequence>
<dbReference type="GO" id="GO:0005737">
    <property type="term" value="C:cytoplasm"/>
    <property type="evidence" value="ECO:0007669"/>
    <property type="project" value="TreeGrafter"/>
</dbReference>
<evidence type="ECO:0000256" key="5">
    <source>
        <dbReference type="ARBA" id="ARBA00022737"/>
    </source>
</evidence>
<feature type="domain" description="GAIN-B" evidence="11">
    <location>
        <begin position="4761"/>
        <end position="4919"/>
    </location>
</feature>
<keyword evidence="5" id="KW-0677">Repeat</keyword>
<evidence type="ECO:0000313" key="13">
    <source>
        <dbReference type="Proteomes" id="UP000327493"/>
    </source>
</evidence>
<dbReference type="GO" id="GO:0007605">
    <property type="term" value="P:sensory perception of sound"/>
    <property type="evidence" value="ECO:0007669"/>
    <property type="project" value="TreeGrafter"/>
</dbReference>
<dbReference type="SMART" id="SM00303">
    <property type="entry name" value="GPS"/>
    <property type="match status" value="1"/>
</dbReference>
<dbReference type="GO" id="GO:0032420">
    <property type="term" value="C:stereocilium"/>
    <property type="evidence" value="ECO:0007669"/>
    <property type="project" value="UniProtKB-SubCell"/>
</dbReference>
<dbReference type="InterPro" id="IPR046338">
    <property type="entry name" value="GAIN_dom_sf"/>
</dbReference>
<evidence type="ECO:0000256" key="3">
    <source>
        <dbReference type="ARBA" id="ARBA00022692"/>
    </source>
</evidence>
<dbReference type="GO" id="GO:0071277">
    <property type="term" value="P:cellular response to calcium ion"/>
    <property type="evidence" value="ECO:0007669"/>
    <property type="project" value="TreeGrafter"/>
</dbReference>
<dbReference type="SMART" id="SM00237">
    <property type="entry name" value="Calx_beta"/>
    <property type="match status" value="12"/>
</dbReference>
<comment type="subcellular location">
    <subcellularLocation>
        <location evidence="2">Cell projection</location>
        <location evidence="2">Stereocilium</location>
    </subcellularLocation>
    <subcellularLocation>
        <location evidence="1">Membrane</location>
    </subcellularLocation>
</comment>
<dbReference type="FunFam" id="2.60.40.2030:FF:000009">
    <property type="entry name" value="adhesion G-protein coupled receptor V1"/>
    <property type="match status" value="1"/>
</dbReference>
<evidence type="ECO:0000256" key="7">
    <source>
        <dbReference type="ARBA" id="ARBA00022989"/>
    </source>
</evidence>
<dbReference type="FunFam" id="2.60.40.2030:FF:000007">
    <property type="entry name" value="Adhesion G-protein coupled receptor V1"/>
    <property type="match status" value="2"/>
</dbReference>
<dbReference type="GO" id="GO:0007601">
    <property type="term" value="P:visual perception"/>
    <property type="evidence" value="ECO:0007669"/>
    <property type="project" value="TreeGrafter"/>
</dbReference>
<accession>A0A5J5DG87</accession>
<feature type="transmembrane region" description="Helical" evidence="10">
    <location>
        <begin position="4924"/>
        <end position="4945"/>
    </location>
</feature>
<keyword evidence="3 10" id="KW-0812">Transmembrane</keyword>
<name>A0A5J5DG87_9PERO</name>
<dbReference type="InterPro" id="IPR003644">
    <property type="entry name" value="Calx_beta"/>
</dbReference>
<evidence type="ECO:0000256" key="9">
    <source>
        <dbReference type="ARBA" id="ARBA00023157"/>
    </source>
</evidence>
<dbReference type="GO" id="GO:0016020">
    <property type="term" value="C:membrane"/>
    <property type="evidence" value="ECO:0007669"/>
    <property type="project" value="UniProtKB-SubCell"/>
</dbReference>
<dbReference type="GO" id="GO:0010855">
    <property type="term" value="F:adenylate cyclase inhibitor activity"/>
    <property type="evidence" value="ECO:0007669"/>
    <property type="project" value="TreeGrafter"/>
</dbReference>
<dbReference type="GO" id="GO:0004930">
    <property type="term" value="F:G protein-coupled receptor activity"/>
    <property type="evidence" value="ECO:0007669"/>
    <property type="project" value="InterPro"/>
</dbReference>
<proteinExistence type="predicted"/>
<dbReference type="FunFam" id="2.60.40.2030:FF:000020">
    <property type="entry name" value="Adhesion G protein-coupled receptor V1"/>
    <property type="match status" value="1"/>
</dbReference>
<dbReference type="EMBL" id="VOFY01000005">
    <property type="protein sequence ID" value="KAA8592376.1"/>
    <property type="molecule type" value="Genomic_DNA"/>
</dbReference>
<dbReference type="InterPro" id="IPR026919">
    <property type="entry name" value="ADGRV1"/>
</dbReference>
<dbReference type="InterPro" id="IPR000203">
    <property type="entry name" value="GPS"/>
</dbReference>
<evidence type="ECO:0000256" key="2">
    <source>
        <dbReference type="ARBA" id="ARBA00004645"/>
    </source>
</evidence>
<dbReference type="SUPFAM" id="SSF49899">
    <property type="entry name" value="Concanavalin A-like lectins/glucanases"/>
    <property type="match status" value="1"/>
</dbReference>